<dbReference type="InterPro" id="IPR029058">
    <property type="entry name" value="AB_hydrolase_fold"/>
</dbReference>
<name>A0A3E0TPJ4_9GAMM</name>
<reference evidence="2 3" key="1">
    <citation type="submission" date="2018-08" db="EMBL/GenBank/DDBJ databases">
        <title>Thalassotalea euphylliae genome.</title>
        <authorList>
            <person name="Summers S."/>
            <person name="Rice S.A."/>
            <person name="Freckelton M.L."/>
            <person name="Nedved B.T."/>
            <person name="Hadfield M.G."/>
        </authorList>
    </citation>
    <scope>NUCLEOTIDE SEQUENCE [LARGE SCALE GENOMIC DNA]</scope>
    <source>
        <strain evidence="2 3">H1</strain>
    </source>
</reference>
<dbReference type="RefSeq" id="WP_116007586.1">
    <property type="nucleotide sequence ID" value="NZ_QUOU01000001.1"/>
</dbReference>
<accession>A0A3E0TPJ4</accession>
<sequence>MTNQTNATAAFNAGHTSVVVDHAASPKAIVIFAHGAGADKSHAFMSTVSQYLVEHNISVLRFNFPYMDKRLADAKKRPPDRMPKLLACYLQHIKQLNDHFSAEQLAQLPLFIGGKSMGSRVAATITSETLASELKEDMPLTRKVAGTFCLGYPFYPIGKPEKTRLAPIVERSVDNSILIVQGSRDKLGDEQAIKRYDLPAHCQIIFLEDGDHDFKPRVKSGFNHDQHIRTAAKTISDYIDKVTEKLTLEKSAHD</sequence>
<dbReference type="AlphaFoldDB" id="A0A3E0TPJ4"/>
<dbReference type="Pfam" id="PF20408">
    <property type="entry name" value="Abhydrolase_11"/>
    <property type="match status" value="1"/>
</dbReference>
<dbReference type="SUPFAM" id="SSF53474">
    <property type="entry name" value="alpha/beta-Hydrolases"/>
    <property type="match status" value="1"/>
</dbReference>
<feature type="domain" description="KANL3/Tex30 alpha/beta hydrolase-like" evidence="1">
    <location>
        <begin position="27"/>
        <end position="239"/>
    </location>
</feature>
<organism evidence="2 3">
    <name type="scientific">Thalassotalea euphylliae</name>
    <dbReference type="NCBI Taxonomy" id="1655234"/>
    <lineage>
        <taxon>Bacteria</taxon>
        <taxon>Pseudomonadati</taxon>
        <taxon>Pseudomonadota</taxon>
        <taxon>Gammaproteobacteria</taxon>
        <taxon>Alteromonadales</taxon>
        <taxon>Colwelliaceae</taxon>
        <taxon>Thalassotalea</taxon>
    </lineage>
</organism>
<gene>
    <name evidence="2" type="ORF">DXX93_07655</name>
</gene>
<comment type="caution">
    <text evidence="2">The sequence shown here is derived from an EMBL/GenBank/DDBJ whole genome shotgun (WGS) entry which is preliminary data.</text>
</comment>
<proteinExistence type="predicted"/>
<dbReference type="PANTHER" id="PTHR13136:SF11">
    <property type="entry name" value="TESTIS-EXPRESSED PROTEIN 30"/>
    <property type="match status" value="1"/>
</dbReference>
<dbReference type="Proteomes" id="UP000256478">
    <property type="component" value="Unassembled WGS sequence"/>
</dbReference>
<dbReference type="PANTHER" id="PTHR13136">
    <property type="entry name" value="TESTIS DEVELOPMENT PROTEIN PRTD"/>
    <property type="match status" value="1"/>
</dbReference>
<dbReference type="EMBL" id="QUOU01000001">
    <property type="protein sequence ID" value="REL26469.1"/>
    <property type="molecule type" value="Genomic_DNA"/>
</dbReference>
<dbReference type="Gene3D" id="3.40.50.1820">
    <property type="entry name" value="alpha/beta hydrolase"/>
    <property type="match status" value="1"/>
</dbReference>
<dbReference type="InterPro" id="IPR046879">
    <property type="entry name" value="KANL3/Tex30_Abhydrolase"/>
</dbReference>
<protein>
    <recommendedName>
        <fullName evidence="1">KANL3/Tex30 alpha/beta hydrolase-like domain-containing protein</fullName>
    </recommendedName>
</protein>
<evidence type="ECO:0000313" key="2">
    <source>
        <dbReference type="EMBL" id="REL26469.1"/>
    </source>
</evidence>
<dbReference type="OrthoDB" id="652634at2"/>
<evidence type="ECO:0000313" key="3">
    <source>
        <dbReference type="Proteomes" id="UP000256478"/>
    </source>
</evidence>
<dbReference type="InterPro" id="IPR026555">
    <property type="entry name" value="NSL3/Tex30"/>
</dbReference>
<evidence type="ECO:0000259" key="1">
    <source>
        <dbReference type="Pfam" id="PF20408"/>
    </source>
</evidence>